<keyword evidence="13" id="KW-1185">Reference proteome</keyword>
<dbReference type="UniPathway" id="UPA00378"/>
<protein>
    <recommendedName>
        <fullName evidence="9">alpha-1,2-Mannosidase</fullName>
        <ecNumber evidence="9">3.2.1.-</ecNumber>
    </recommendedName>
</protein>
<dbReference type="GO" id="GO:0036503">
    <property type="term" value="P:ERAD pathway"/>
    <property type="evidence" value="ECO:0007669"/>
    <property type="project" value="UniProtKB-ARBA"/>
</dbReference>
<comment type="cofactor">
    <cofactor evidence="1 7">
        <name>Ca(2+)</name>
        <dbReference type="ChEBI" id="CHEBI:29108"/>
    </cofactor>
</comment>
<comment type="similarity">
    <text evidence="3 9">Belongs to the glycosyl hydrolase 47 family.</text>
</comment>
<evidence type="ECO:0000256" key="4">
    <source>
        <dbReference type="ARBA" id="ARBA00022801"/>
    </source>
</evidence>
<evidence type="ECO:0000313" key="12">
    <source>
        <dbReference type="EMBL" id="EGX93344.1"/>
    </source>
</evidence>
<evidence type="ECO:0000256" key="5">
    <source>
        <dbReference type="ARBA" id="ARBA00023157"/>
    </source>
</evidence>
<dbReference type="AlphaFoldDB" id="G3JD18"/>
<dbReference type="eggNOG" id="KOG2204">
    <property type="taxonomic scope" value="Eukaryota"/>
</dbReference>
<dbReference type="GO" id="GO:0004571">
    <property type="term" value="F:mannosyl-oligosaccharide 1,2-alpha-mannosidase activity"/>
    <property type="evidence" value="ECO:0007669"/>
    <property type="project" value="InterPro"/>
</dbReference>
<keyword evidence="7" id="KW-0106">Calcium</keyword>
<evidence type="ECO:0000256" key="11">
    <source>
        <dbReference type="SAM" id="Phobius"/>
    </source>
</evidence>
<dbReference type="FunCoup" id="G3JD18">
    <property type="interactions" value="82"/>
</dbReference>
<dbReference type="OMA" id="NICFACL"/>
<dbReference type="GO" id="GO:0005975">
    <property type="term" value="P:carbohydrate metabolic process"/>
    <property type="evidence" value="ECO:0007669"/>
    <property type="project" value="InterPro"/>
</dbReference>
<dbReference type="GO" id="GO:0005783">
    <property type="term" value="C:endoplasmic reticulum"/>
    <property type="evidence" value="ECO:0007669"/>
    <property type="project" value="TreeGrafter"/>
</dbReference>
<feature type="active site" description="Proton donor" evidence="6">
    <location>
        <position position="512"/>
    </location>
</feature>
<evidence type="ECO:0000256" key="7">
    <source>
        <dbReference type="PIRSR" id="PIRSR601382-2"/>
    </source>
</evidence>
<dbReference type="EMBL" id="JH126401">
    <property type="protein sequence ID" value="EGX93344.1"/>
    <property type="molecule type" value="Genomic_DNA"/>
</dbReference>
<dbReference type="RefSeq" id="XP_006669927.1">
    <property type="nucleotide sequence ID" value="XM_006669864.1"/>
</dbReference>
<dbReference type="GeneID" id="18166739"/>
<dbReference type="SUPFAM" id="SSF48225">
    <property type="entry name" value="Seven-hairpin glycosidases"/>
    <property type="match status" value="1"/>
</dbReference>
<dbReference type="PANTHER" id="PTHR11742">
    <property type="entry name" value="MANNOSYL-OLIGOSACCHARIDE ALPHA-1,2-MANNOSIDASE-RELATED"/>
    <property type="match status" value="1"/>
</dbReference>
<keyword evidence="7" id="KW-0479">Metal-binding</keyword>
<name>G3JD18_CORMM</name>
<feature type="binding site" evidence="7">
    <location>
        <position position="644"/>
    </location>
    <ligand>
        <name>Ca(2+)</name>
        <dbReference type="ChEBI" id="CHEBI:29108"/>
    </ligand>
</feature>
<dbReference type="GO" id="GO:0005509">
    <property type="term" value="F:calcium ion binding"/>
    <property type="evidence" value="ECO:0007669"/>
    <property type="project" value="InterPro"/>
</dbReference>
<dbReference type="Proteomes" id="UP000001610">
    <property type="component" value="Unassembled WGS sequence"/>
</dbReference>
<proteinExistence type="inferred from homology"/>
<dbReference type="HOGENOM" id="CLU_003818_0_0_1"/>
<keyword evidence="11" id="KW-1133">Transmembrane helix</keyword>
<evidence type="ECO:0000256" key="6">
    <source>
        <dbReference type="PIRSR" id="PIRSR601382-1"/>
    </source>
</evidence>
<evidence type="ECO:0000256" key="9">
    <source>
        <dbReference type="RuleBase" id="RU361193"/>
    </source>
</evidence>
<dbReference type="InterPro" id="IPR012341">
    <property type="entry name" value="6hp_glycosidase-like_sf"/>
</dbReference>
<evidence type="ECO:0000256" key="1">
    <source>
        <dbReference type="ARBA" id="ARBA00001913"/>
    </source>
</evidence>
<dbReference type="EC" id="3.2.1.-" evidence="9"/>
<reference evidence="12 13" key="1">
    <citation type="journal article" date="2011" name="Genome Biol.">
        <title>Genome sequence of the insect pathogenic fungus Cordyceps militaris, a valued traditional Chinese medicine.</title>
        <authorList>
            <person name="Zheng P."/>
            <person name="Xia Y."/>
            <person name="Xiao G."/>
            <person name="Xiong C."/>
            <person name="Hu X."/>
            <person name="Zhang S."/>
            <person name="Zheng H."/>
            <person name="Huang Y."/>
            <person name="Zhou Y."/>
            <person name="Wang S."/>
            <person name="Zhao G.P."/>
            <person name="Liu X."/>
            <person name="St Leger R.J."/>
            <person name="Wang C."/>
        </authorList>
    </citation>
    <scope>NUCLEOTIDE SEQUENCE [LARGE SCALE GENOMIC DNA]</scope>
    <source>
        <strain evidence="12 13">CM01</strain>
    </source>
</reference>
<dbReference type="FunFam" id="1.50.10.10:FF:000037">
    <property type="entry name" value="alpha-1,2-Mannosidase"/>
    <property type="match status" value="1"/>
</dbReference>
<feature type="transmembrane region" description="Helical" evidence="11">
    <location>
        <begin position="98"/>
        <end position="116"/>
    </location>
</feature>
<dbReference type="InterPro" id="IPR050749">
    <property type="entry name" value="Glycosyl_Hydrolase_47"/>
</dbReference>
<keyword evidence="9" id="KW-0326">Glycosidase</keyword>
<evidence type="ECO:0000256" key="10">
    <source>
        <dbReference type="SAM" id="MobiDB-lite"/>
    </source>
</evidence>
<dbReference type="GO" id="GO:0016020">
    <property type="term" value="C:membrane"/>
    <property type="evidence" value="ECO:0007669"/>
    <property type="project" value="InterPro"/>
</dbReference>
<gene>
    <name evidence="12" type="ORF">CCM_04718</name>
</gene>
<dbReference type="STRING" id="983644.G3JD18"/>
<dbReference type="Pfam" id="PF01532">
    <property type="entry name" value="Glyco_hydro_47"/>
    <property type="match status" value="1"/>
</dbReference>
<feature type="disulfide bond" evidence="8">
    <location>
        <begin position="469"/>
        <end position="498"/>
    </location>
</feature>
<dbReference type="InParanoid" id="G3JD18"/>
<feature type="active site" evidence="6">
    <location>
        <position position="399"/>
    </location>
</feature>
<comment type="pathway">
    <text evidence="2">Protein modification; protein glycosylation.</text>
</comment>
<dbReference type="InterPro" id="IPR036026">
    <property type="entry name" value="Seven-hairpin_glycosidases"/>
</dbReference>
<feature type="active site" evidence="6">
    <location>
        <position position="557"/>
    </location>
</feature>
<keyword evidence="5 8" id="KW-1015">Disulfide bond</keyword>
<dbReference type="PANTHER" id="PTHR11742:SF89">
    <property type="entry name" value="ALPHA-1,2-MANNOSIDASE"/>
    <property type="match status" value="1"/>
</dbReference>
<feature type="active site" description="Proton donor" evidence="6">
    <location>
        <position position="265"/>
    </location>
</feature>
<keyword evidence="4 9" id="KW-0378">Hydrolase</keyword>
<dbReference type="InterPro" id="IPR001382">
    <property type="entry name" value="Glyco_hydro_47"/>
</dbReference>
<dbReference type="OrthoDB" id="8118055at2759"/>
<feature type="compositionally biased region" description="Polar residues" evidence="10">
    <location>
        <begin position="49"/>
        <end position="64"/>
    </location>
</feature>
<feature type="region of interest" description="Disordered" evidence="10">
    <location>
        <begin position="1"/>
        <end position="77"/>
    </location>
</feature>
<feature type="compositionally biased region" description="Polar residues" evidence="10">
    <location>
        <begin position="9"/>
        <end position="23"/>
    </location>
</feature>
<dbReference type="PRINTS" id="PR00747">
    <property type="entry name" value="GLYHDRLASE47"/>
</dbReference>
<evidence type="ECO:0000256" key="8">
    <source>
        <dbReference type="PIRSR" id="PIRSR601382-3"/>
    </source>
</evidence>
<keyword evidence="11" id="KW-0472">Membrane</keyword>
<evidence type="ECO:0000313" key="13">
    <source>
        <dbReference type="Proteomes" id="UP000001610"/>
    </source>
</evidence>
<accession>G3JD18</accession>
<sequence length="653" mass="72703">MSCEPLAQVQRSVPHSQHPNPLNSYKEGPAWLDQARDPGSSRVARDNSAKASSVTITIHPTNSAHHPPPDRETTLTHASSIDRSLCTTMAIPRRASRLLLLTGAALLVFLIVRLLPAHGGGYVVSRVIPQRPRVFEGFDPVHPKQFHPAASIKPLPTGARRALPRVQAPDSAFTQTPETEKRRQAVRKTFERSFGAYRQYAWMQDEVTPVTGRGKDTFGGWAATLVDSLDTLWIMGFKPEFAEAAEAATHLDWGHTDSTAINMFETTIRHLGGLLSAYDLSGDKRLLDKALELGNMLYAGFDTPNRLPGFWLNFREAATGALLAGTADPSASPASLCVEFTRLSQLTGDPKFYDATDRVTRFLERVQNDTLLPGMWPTVLDFQHEQARDSQFTLGALADSLYEYLPKMHALLGGVDDTYERMFRLAMNTAEPNLLFRPVLPGGEDILFAGDYQTTGAQKLVPRSQHLTCFVGGMFGLGGRLFANETQVVIGEKLARGCGFAYAAFPTGVMPEIFTMMPCERRDLCAWDEQAWGKHGDEALPRGFVNAWDPRYLLRPEAIESIFVLYRITARADLRDLAWQMFEAIMKSTTTRYANSAIADVRAEQETNKLDSMESFWTAETLKYFYLIFSPSDVISLDEYVFNTEAHPLKLPS</sequence>
<dbReference type="Gene3D" id="1.50.10.10">
    <property type="match status" value="1"/>
</dbReference>
<dbReference type="VEuPathDB" id="FungiDB:CCM_04718"/>
<dbReference type="KEGG" id="cmt:CCM_04718"/>
<evidence type="ECO:0000256" key="3">
    <source>
        <dbReference type="ARBA" id="ARBA00007658"/>
    </source>
</evidence>
<evidence type="ECO:0000256" key="2">
    <source>
        <dbReference type="ARBA" id="ARBA00004922"/>
    </source>
</evidence>
<keyword evidence="11" id="KW-0812">Transmembrane</keyword>
<organism evidence="12 13">
    <name type="scientific">Cordyceps militaris (strain CM01)</name>
    <name type="common">Caterpillar fungus</name>
    <dbReference type="NCBI Taxonomy" id="983644"/>
    <lineage>
        <taxon>Eukaryota</taxon>
        <taxon>Fungi</taxon>
        <taxon>Dikarya</taxon>
        <taxon>Ascomycota</taxon>
        <taxon>Pezizomycotina</taxon>
        <taxon>Sordariomycetes</taxon>
        <taxon>Hypocreomycetidae</taxon>
        <taxon>Hypocreales</taxon>
        <taxon>Cordycipitaceae</taxon>
        <taxon>Cordyceps</taxon>
    </lineage>
</organism>